<gene>
    <name evidence="4" type="ORF">DdX_07164</name>
</gene>
<name>A0AAD4N6V9_9BILA</name>
<evidence type="ECO:0000256" key="2">
    <source>
        <dbReference type="SAM" id="Phobius"/>
    </source>
</evidence>
<evidence type="ECO:0000259" key="3">
    <source>
        <dbReference type="Pfam" id="PF10328"/>
    </source>
</evidence>
<organism evidence="4 5">
    <name type="scientific">Ditylenchus destructor</name>
    <dbReference type="NCBI Taxonomy" id="166010"/>
    <lineage>
        <taxon>Eukaryota</taxon>
        <taxon>Metazoa</taxon>
        <taxon>Ecdysozoa</taxon>
        <taxon>Nematoda</taxon>
        <taxon>Chromadorea</taxon>
        <taxon>Rhabditida</taxon>
        <taxon>Tylenchina</taxon>
        <taxon>Tylenchomorpha</taxon>
        <taxon>Sphaerularioidea</taxon>
        <taxon>Anguinidae</taxon>
        <taxon>Anguininae</taxon>
        <taxon>Ditylenchus</taxon>
    </lineage>
</organism>
<feature type="transmembrane region" description="Helical" evidence="2">
    <location>
        <begin position="192"/>
        <end position="212"/>
    </location>
</feature>
<feature type="domain" description="7TM GPCR serpentine receptor class x (Srx)" evidence="3">
    <location>
        <begin position="61"/>
        <end position="176"/>
    </location>
</feature>
<sequence>MSSTPPAPAYLVYFNFGMNNVTLITHVASIVLMSHLIYCSIFKRRIMKVSGFSSSLYLFLSFHILCAVMVIPYHSYMFINWIYVQLGIQTGYNPYMLLLSGIPTGIYYGLSSASAFFLTLDRCFVLSFPIRYRGIVRRRFTQLSVAFLGVLSLIIVACLIMEIPYGTIHSGKALSCATFICVGANFSKVPAYIKFVFIAFNIMLMCFFLYTLRGNFSDKLNNRVVKITMILELALNALPIVGSTAFIMVTKLSFGNYYGELNGLLSALNVLCCAIFYTRTLIRQSNEPSLPLHFCDHVVINVGSVATETPAAVPCGIPKEKQHQAEHTNSTHQQAFSFFGTFPNQTKKSQANGPSREDRYPLRGLSTARSIPLLVNVVAATARQKTKPAKVTQYCECGILPPGHVQDQLATPGPAITANPTTPSLWRPRKPRTAKTRPDPPRF</sequence>
<feature type="transmembrane region" description="Helical" evidence="2">
    <location>
        <begin position="224"/>
        <end position="249"/>
    </location>
</feature>
<dbReference type="InterPro" id="IPR019430">
    <property type="entry name" value="7TM_GPCR_serpentine_rcpt_Srx"/>
</dbReference>
<feature type="transmembrane region" description="Helical" evidence="2">
    <location>
        <begin position="261"/>
        <end position="282"/>
    </location>
</feature>
<evidence type="ECO:0000313" key="4">
    <source>
        <dbReference type="EMBL" id="KAI1717417.1"/>
    </source>
</evidence>
<proteinExistence type="predicted"/>
<reference evidence="4" key="1">
    <citation type="submission" date="2022-01" db="EMBL/GenBank/DDBJ databases">
        <title>Genome Sequence Resource for Two Populations of Ditylenchus destructor, the Migratory Endoparasitic Phytonematode.</title>
        <authorList>
            <person name="Zhang H."/>
            <person name="Lin R."/>
            <person name="Xie B."/>
        </authorList>
    </citation>
    <scope>NUCLEOTIDE SEQUENCE</scope>
    <source>
        <strain evidence="4">BazhouSP</strain>
    </source>
</reference>
<feature type="transmembrane region" description="Helical" evidence="2">
    <location>
        <begin position="140"/>
        <end position="165"/>
    </location>
</feature>
<comment type="caution">
    <text evidence="4">The sequence shown here is derived from an EMBL/GenBank/DDBJ whole genome shotgun (WGS) entry which is preliminary data.</text>
</comment>
<accession>A0AAD4N6V9</accession>
<protein>
    <recommendedName>
        <fullName evidence="3">7TM GPCR serpentine receptor class x (Srx) domain-containing protein</fullName>
    </recommendedName>
</protein>
<dbReference type="Pfam" id="PF10328">
    <property type="entry name" value="7TM_GPCR_Srx"/>
    <property type="match status" value="1"/>
</dbReference>
<feature type="transmembrane region" description="Helical" evidence="2">
    <location>
        <begin position="20"/>
        <end position="42"/>
    </location>
</feature>
<dbReference type="EMBL" id="JAKKPZ010000009">
    <property type="protein sequence ID" value="KAI1717417.1"/>
    <property type="molecule type" value="Genomic_DNA"/>
</dbReference>
<keyword evidence="2" id="KW-0472">Membrane</keyword>
<dbReference type="AlphaFoldDB" id="A0AAD4N6V9"/>
<evidence type="ECO:0000256" key="1">
    <source>
        <dbReference type="SAM" id="MobiDB-lite"/>
    </source>
</evidence>
<keyword evidence="2" id="KW-1133">Transmembrane helix</keyword>
<keyword evidence="5" id="KW-1185">Reference proteome</keyword>
<evidence type="ECO:0000313" key="5">
    <source>
        <dbReference type="Proteomes" id="UP001201812"/>
    </source>
</evidence>
<feature type="transmembrane region" description="Helical" evidence="2">
    <location>
        <begin position="54"/>
        <end position="75"/>
    </location>
</feature>
<keyword evidence="2" id="KW-0812">Transmembrane</keyword>
<dbReference type="Proteomes" id="UP001201812">
    <property type="component" value="Unassembled WGS sequence"/>
</dbReference>
<feature type="transmembrane region" description="Helical" evidence="2">
    <location>
        <begin position="95"/>
        <end position="120"/>
    </location>
</feature>
<feature type="region of interest" description="Disordered" evidence="1">
    <location>
        <begin position="406"/>
        <end position="443"/>
    </location>
</feature>